<dbReference type="RefSeq" id="WP_267533772.1">
    <property type="nucleotide sequence ID" value="NZ_JAPNKA010000001.1"/>
</dbReference>
<protein>
    <submittedName>
        <fullName evidence="1">Uncharacterized protein</fullName>
    </submittedName>
</protein>
<accession>A0ABT3ZZQ6</accession>
<proteinExistence type="predicted"/>
<keyword evidence="2" id="KW-1185">Reference proteome</keyword>
<dbReference type="Proteomes" id="UP001207654">
    <property type="component" value="Unassembled WGS sequence"/>
</dbReference>
<reference evidence="1 2" key="1">
    <citation type="submission" date="2022-11" db="EMBL/GenBank/DDBJ databases">
        <title>Minimal conservation of predation-associated metabolite biosynthetic gene clusters underscores biosynthetic potential of Myxococcota including descriptions for ten novel species: Archangium lansinium sp. nov., Myxococcus landrumus sp. nov., Nannocystis bai.</title>
        <authorList>
            <person name="Ahearne A."/>
            <person name="Stevens C."/>
            <person name="Phillips K."/>
        </authorList>
    </citation>
    <scope>NUCLEOTIDE SEQUENCE [LARGE SCALE GENOMIC DNA]</scope>
    <source>
        <strain evidence="1 2">MIWBW</strain>
    </source>
</reference>
<dbReference type="EMBL" id="JAPNKA010000001">
    <property type="protein sequence ID" value="MCY1074816.1"/>
    <property type="molecule type" value="Genomic_DNA"/>
</dbReference>
<name>A0ABT3ZZQ6_9BACT</name>
<evidence type="ECO:0000313" key="2">
    <source>
        <dbReference type="Proteomes" id="UP001207654"/>
    </source>
</evidence>
<sequence>MGSVHQNELGWRDPKLGVGAQLYFGDTVHLSVAWRTDERASLTPEARLLFVRPF</sequence>
<comment type="caution">
    <text evidence="1">The sequence shown here is derived from an EMBL/GenBank/DDBJ whole genome shotgun (WGS) entry which is preliminary data.</text>
</comment>
<organism evidence="1 2">
    <name type="scientific">Archangium lansingense</name>
    <dbReference type="NCBI Taxonomy" id="2995310"/>
    <lineage>
        <taxon>Bacteria</taxon>
        <taxon>Pseudomonadati</taxon>
        <taxon>Myxococcota</taxon>
        <taxon>Myxococcia</taxon>
        <taxon>Myxococcales</taxon>
        <taxon>Cystobacterineae</taxon>
        <taxon>Archangiaceae</taxon>
        <taxon>Archangium</taxon>
    </lineage>
</organism>
<gene>
    <name evidence="1" type="ORF">OV287_09975</name>
</gene>
<evidence type="ECO:0000313" key="1">
    <source>
        <dbReference type="EMBL" id="MCY1074816.1"/>
    </source>
</evidence>